<evidence type="ECO:0000256" key="8">
    <source>
        <dbReference type="ARBA" id="ARBA00023012"/>
    </source>
</evidence>
<evidence type="ECO:0000256" key="3">
    <source>
        <dbReference type="ARBA" id="ARBA00022553"/>
    </source>
</evidence>
<feature type="transmembrane region" description="Helical" evidence="10">
    <location>
        <begin position="64"/>
        <end position="83"/>
    </location>
</feature>
<dbReference type="PANTHER" id="PTHR24421">
    <property type="entry name" value="NITRATE/NITRITE SENSOR PROTEIN NARX-RELATED"/>
    <property type="match status" value="1"/>
</dbReference>
<dbReference type="InterPro" id="IPR011712">
    <property type="entry name" value="Sig_transdc_His_kin_sub3_dim/P"/>
</dbReference>
<evidence type="ECO:0000256" key="10">
    <source>
        <dbReference type="SAM" id="Phobius"/>
    </source>
</evidence>
<dbReference type="EMBL" id="JABMCG010000094">
    <property type="protein sequence ID" value="NUU27860.1"/>
    <property type="molecule type" value="Genomic_DNA"/>
</dbReference>
<comment type="caution">
    <text evidence="13">The sequence shown here is derived from an EMBL/GenBank/DDBJ whole genome shotgun (WGS) entry which is preliminary data.</text>
</comment>
<evidence type="ECO:0000313" key="13">
    <source>
        <dbReference type="EMBL" id="NUU27860.1"/>
    </source>
</evidence>
<dbReference type="SUPFAM" id="SSF55874">
    <property type="entry name" value="ATPase domain of HSP90 chaperone/DNA topoisomerase II/histidine kinase"/>
    <property type="match status" value="1"/>
</dbReference>
<dbReference type="Pfam" id="PF07730">
    <property type="entry name" value="HisKA_3"/>
    <property type="match status" value="1"/>
</dbReference>
<dbReference type="GO" id="GO:0005524">
    <property type="term" value="F:ATP binding"/>
    <property type="evidence" value="ECO:0007669"/>
    <property type="project" value="UniProtKB-KW"/>
</dbReference>
<evidence type="ECO:0000259" key="12">
    <source>
        <dbReference type="Pfam" id="PF07730"/>
    </source>
</evidence>
<feature type="region of interest" description="Disordered" evidence="9">
    <location>
        <begin position="1"/>
        <end position="25"/>
    </location>
</feature>
<evidence type="ECO:0000256" key="2">
    <source>
        <dbReference type="ARBA" id="ARBA00012438"/>
    </source>
</evidence>
<dbReference type="GO" id="GO:0016020">
    <property type="term" value="C:membrane"/>
    <property type="evidence" value="ECO:0007669"/>
    <property type="project" value="InterPro"/>
</dbReference>
<comment type="catalytic activity">
    <reaction evidence="1">
        <text>ATP + protein L-histidine = ADP + protein N-phospho-L-histidine.</text>
        <dbReference type="EC" id="2.7.13.3"/>
    </reaction>
</comment>
<keyword evidence="6" id="KW-0418">Kinase</keyword>
<dbReference type="RefSeq" id="WP_175325692.1">
    <property type="nucleotide sequence ID" value="NZ_BAAAWP010000001.1"/>
</dbReference>
<feature type="transmembrane region" description="Helical" evidence="10">
    <location>
        <begin position="161"/>
        <end position="179"/>
    </location>
</feature>
<feature type="domain" description="Signal transduction histidine kinase subgroup 3 dimerisation and phosphoacceptor" evidence="12">
    <location>
        <begin position="211"/>
        <end position="275"/>
    </location>
</feature>
<keyword evidence="10" id="KW-1133">Transmembrane helix</keyword>
<reference evidence="13 14" key="1">
    <citation type="submission" date="2020-05" db="EMBL/GenBank/DDBJ databases">
        <title>Genome Sequencing of Type Strains.</title>
        <authorList>
            <person name="Lemaire J.F."/>
            <person name="Inderbitzin P."/>
            <person name="Gregorio O.A."/>
            <person name="Collins S.B."/>
            <person name="Wespe N."/>
            <person name="Knight-Connoni V."/>
        </authorList>
    </citation>
    <scope>NUCLEOTIDE SEQUENCE [LARGE SCALE GENOMIC DNA]</scope>
    <source>
        <strain evidence="13 14">DSM 20512</strain>
    </source>
</reference>
<dbReference type="CDD" id="cd16917">
    <property type="entry name" value="HATPase_UhpB-NarQ-NarX-like"/>
    <property type="match status" value="1"/>
</dbReference>
<evidence type="ECO:0000259" key="11">
    <source>
        <dbReference type="Pfam" id="PF02518"/>
    </source>
</evidence>
<evidence type="ECO:0000256" key="5">
    <source>
        <dbReference type="ARBA" id="ARBA00022741"/>
    </source>
</evidence>
<dbReference type="AlphaFoldDB" id="A0A850DUN6"/>
<evidence type="ECO:0000256" key="6">
    <source>
        <dbReference type="ARBA" id="ARBA00022777"/>
    </source>
</evidence>
<keyword evidence="10" id="KW-0812">Transmembrane</keyword>
<dbReference type="GO" id="GO:0046983">
    <property type="term" value="F:protein dimerization activity"/>
    <property type="evidence" value="ECO:0007669"/>
    <property type="project" value="InterPro"/>
</dbReference>
<proteinExistence type="predicted"/>
<feature type="domain" description="Histidine kinase/HSP90-like ATPase" evidence="11">
    <location>
        <begin position="327"/>
        <end position="421"/>
    </location>
</feature>
<dbReference type="GO" id="GO:0000155">
    <property type="term" value="F:phosphorelay sensor kinase activity"/>
    <property type="evidence" value="ECO:0007669"/>
    <property type="project" value="InterPro"/>
</dbReference>
<feature type="transmembrane region" description="Helical" evidence="10">
    <location>
        <begin position="95"/>
        <end position="117"/>
    </location>
</feature>
<feature type="transmembrane region" description="Helical" evidence="10">
    <location>
        <begin position="129"/>
        <end position="149"/>
    </location>
</feature>
<evidence type="ECO:0000313" key="14">
    <source>
        <dbReference type="Proteomes" id="UP000539146"/>
    </source>
</evidence>
<evidence type="ECO:0000256" key="7">
    <source>
        <dbReference type="ARBA" id="ARBA00022840"/>
    </source>
</evidence>
<organism evidence="13 14">
    <name type="scientific">Curtobacterium citreum</name>
    <dbReference type="NCBI Taxonomy" id="2036"/>
    <lineage>
        <taxon>Bacteria</taxon>
        <taxon>Bacillati</taxon>
        <taxon>Actinomycetota</taxon>
        <taxon>Actinomycetes</taxon>
        <taxon>Micrococcales</taxon>
        <taxon>Microbacteriaceae</taxon>
        <taxon>Curtobacterium</taxon>
    </lineage>
</organism>
<keyword evidence="8" id="KW-0902">Two-component regulatory system</keyword>
<evidence type="ECO:0000256" key="1">
    <source>
        <dbReference type="ARBA" id="ARBA00000085"/>
    </source>
</evidence>
<keyword evidence="3" id="KW-0597">Phosphoprotein</keyword>
<gene>
    <name evidence="13" type="ORF">HP467_07000</name>
</gene>
<dbReference type="Pfam" id="PF02518">
    <property type="entry name" value="HATPase_c"/>
    <property type="match status" value="1"/>
</dbReference>
<name>A0A850DUN6_9MICO</name>
<dbReference type="PANTHER" id="PTHR24421:SF10">
    <property type="entry name" value="NITRATE_NITRITE SENSOR PROTEIN NARQ"/>
    <property type="match status" value="1"/>
</dbReference>
<keyword evidence="7" id="KW-0067">ATP-binding</keyword>
<dbReference type="Gene3D" id="3.30.565.10">
    <property type="entry name" value="Histidine kinase-like ATPase, C-terminal domain"/>
    <property type="match status" value="1"/>
</dbReference>
<keyword evidence="10" id="KW-0472">Membrane</keyword>
<accession>A0A850DUN6</accession>
<dbReference type="Proteomes" id="UP000539146">
    <property type="component" value="Unassembled WGS sequence"/>
</dbReference>
<evidence type="ECO:0000256" key="4">
    <source>
        <dbReference type="ARBA" id="ARBA00022679"/>
    </source>
</evidence>
<sequence length="426" mass="44328">MTPTERIPGTTSGGAGDPPLPTPPGAIRRFWQQHPTLTSVLLMLVWGGAELVGPVRAVTQRIDVAVNVVTAVLVVVSVAGIPFRRRTPLLTVTSSFVALPALTYSTTGFAPVLFGVYAATVYRSRRAGWGAAVAAVVLTFATTAVRVWVVRPGTGGFTDVVSPLVPALLLIAVMVGVNVRNRRQYTQALIARAEQLTRERDQQAQLAATAERARIAREMHDIVSHSLTVMVRLAEGAAAGLPDTGASTAAVRSVADVGRTAMTDMRRMLGVLNDTASAHPAEPAALAPQPAINDLPTLAAGFRKTGLPVRLSITGTPPADTAVQLVAHRIVQEGLTNVARHAPHARTVDVAVTSTAEAVTVTVSNSHSTVSRLGDTDAAVVLTGSGFGLIGVRERVHALGGTVTAAPTMAGGWELSASIPVRTEPA</sequence>
<keyword evidence="5" id="KW-0547">Nucleotide-binding</keyword>
<dbReference type="InterPro" id="IPR050482">
    <property type="entry name" value="Sensor_HK_TwoCompSys"/>
</dbReference>
<dbReference type="InterPro" id="IPR003594">
    <property type="entry name" value="HATPase_dom"/>
</dbReference>
<dbReference type="InterPro" id="IPR036890">
    <property type="entry name" value="HATPase_C_sf"/>
</dbReference>
<evidence type="ECO:0000256" key="9">
    <source>
        <dbReference type="SAM" id="MobiDB-lite"/>
    </source>
</evidence>
<dbReference type="Gene3D" id="1.20.5.1930">
    <property type="match status" value="1"/>
</dbReference>
<dbReference type="EC" id="2.7.13.3" evidence="2"/>
<protein>
    <recommendedName>
        <fullName evidence="2">histidine kinase</fullName>
        <ecNumber evidence="2">2.7.13.3</ecNumber>
    </recommendedName>
</protein>
<keyword evidence="4" id="KW-0808">Transferase</keyword>